<reference evidence="2" key="1">
    <citation type="submission" date="2020-02" db="EMBL/GenBank/DDBJ databases">
        <authorList>
            <person name="Meier V. D."/>
        </authorList>
    </citation>
    <scope>NUCLEOTIDE SEQUENCE</scope>
    <source>
        <strain evidence="2">AVDCRST_MAG48</strain>
    </source>
</reference>
<feature type="domain" description="Methyltransferase type 11" evidence="1">
    <location>
        <begin position="82"/>
        <end position="146"/>
    </location>
</feature>
<dbReference type="AlphaFoldDB" id="A0A6J4KMC8"/>
<dbReference type="Pfam" id="PF08241">
    <property type="entry name" value="Methyltransf_11"/>
    <property type="match status" value="1"/>
</dbReference>
<dbReference type="GO" id="GO:0008757">
    <property type="term" value="F:S-adenosylmethionine-dependent methyltransferase activity"/>
    <property type="evidence" value="ECO:0007669"/>
    <property type="project" value="InterPro"/>
</dbReference>
<gene>
    <name evidence="2" type="ORF">AVDCRST_MAG48-1975</name>
</gene>
<dbReference type="EMBL" id="CADCTS010000286">
    <property type="protein sequence ID" value="CAA9309948.1"/>
    <property type="molecule type" value="Genomic_DNA"/>
</dbReference>
<protein>
    <recommendedName>
        <fullName evidence="1">Methyltransferase type 11 domain-containing protein</fullName>
    </recommendedName>
</protein>
<proteinExistence type="predicted"/>
<dbReference type="InterPro" id="IPR029063">
    <property type="entry name" value="SAM-dependent_MTases_sf"/>
</dbReference>
<evidence type="ECO:0000259" key="1">
    <source>
        <dbReference type="Pfam" id="PF08241"/>
    </source>
</evidence>
<dbReference type="InterPro" id="IPR013216">
    <property type="entry name" value="Methyltransf_11"/>
</dbReference>
<sequence length="215" mass="23325">MSSADAPYPAWFFDRDDPSPDDRFYRPTRMVTHIDDGAVAAVGALYGELGVDGSAAERRRVLDLMSSWVSHLLTPPAELVVLGMNEAELAANRAATERVVQDLNADPALPFADASFDAVLCCVSVDYLVRPVEVLAEAARVLRPGAPVALTFSNRCFPTKAVHGWLATDDAGRCAIVADYLRRAGGFTEPEVSLRTPSTRSYRGDPLYAVVARRL</sequence>
<dbReference type="PANTHER" id="PTHR43036">
    <property type="entry name" value="OSJNBB0011N17.9 PROTEIN"/>
    <property type="match status" value="1"/>
</dbReference>
<dbReference type="SUPFAM" id="SSF53335">
    <property type="entry name" value="S-adenosyl-L-methionine-dependent methyltransferases"/>
    <property type="match status" value="1"/>
</dbReference>
<organism evidence="2">
    <name type="scientific">uncultured Friedmanniella sp</name>
    <dbReference type="NCBI Taxonomy" id="335381"/>
    <lineage>
        <taxon>Bacteria</taxon>
        <taxon>Bacillati</taxon>
        <taxon>Actinomycetota</taxon>
        <taxon>Actinomycetes</taxon>
        <taxon>Propionibacteriales</taxon>
        <taxon>Nocardioidaceae</taxon>
        <taxon>Friedmanniella</taxon>
        <taxon>environmental samples</taxon>
    </lineage>
</organism>
<dbReference type="PANTHER" id="PTHR43036:SF2">
    <property type="entry name" value="OS04G0481300 PROTEIN"/>
    <property type="match status" value="1"/>
</dbReference>
<name>A0A6J4KMC8_9ACTN</name>
<dbReference type="Gene3D" id="3.40.50.150">
    <property type="entry name" value="Vaccinia Virus protein VP39"/>
    <property type="match status" value="1"/>
</dbReference>
<evidence type="ECO:0000313" key="2">
    <source>
        <dbReference type="EMBL" id="CAA9309948.1"/>
    </source>
</evidence>
<accession>A0A6J4KMC8</accession>
<dbReference type="CDD" id="cd02440">
    <property type="entry name" value="AdoMet_MTases"/>
    <property type="match status" value="1"/>
</dbReference>